<dbReference type="EMBL" id="ML734581">
    <property type="protein sequence ID" value="KAB8248290.1"/>
    <property type="molecule type" value="Genomic_DNA"/>
</dbReference>
<protein>
    <submittedName>
        <fullName evidence="3">Uncharacterized protein</fullName>
    </submittedName>
</protein>
<evidence type="ECO:0000313" key="3">
    <source>
        <dbReference type="EMBL" id="KAB8248290.1"/>
    </source>
</evidence>
<keyword evidence="2" id="KW-0472">Membrane</keyword>
<name>A0A5N6H531_ASPFL</name>
<dbReference type="Proteomes" id="UP000325434">
    <property type="component" value="Unassembled WGS sequence"/>
</dbReference>
<evidence type="ECO:0000256" key="2">
    <source>
        <dbReference type="SAM" id="Phobius"/>
    </source>
</evidence>
<proteinExistence type="predicted"/>
<organism evidence="3">
    <name type="scientific">Aspergillus flavus</name>
    <dbReference type="NCBI Taxonomy" id="5059"/>
    <lineage>
        <taxon>Eukaryota</taxon>
        <taxon>Fungi</taxon>
        <taxon>Dikarya</taxon>
        <taxon>Ascomycota</taxon>
        <taxon>Pezizomycotina</taxon>
        <taxon>Eurotiomycetes</taxon>
        <taxon>Eurotiomycetidae</taxon>
        <taxon>Eurotiales</taxon>
        <taxon>Aspergillaceae</taxon>
        <taxon>Aspergillus</taxon>
        <taxon>Aspergillus subgen. Circumdati</taxon>
    </lineage>
</organism>
<feature type="transmembrane region" description="Helical" evidence="2">
    <location>
        <begin position="189"/>
        <end position="211"/>
    </location>
</feature>
<dbReference type="AlphaFoldDB" id="A0A5N6H531"/>
<gene>
    <name evidence="3" type="ORF">BDV35DRAFT_172376</name>
</gene>
<feature type="region of interest" description="Disordered" evidence="1">
    <location>
        <begin position="1"/>
        <end position="104"/>
    </location>
</feature>
<evidence type="ECO:0000256" key="1">
    <source>
        <dbReference type="SAM" id="MobiDB-lite"/>
    </source>
</evidence>
<feature type="compositionally biased region" description="Polar residues" evidence="1">
    <location>
        <begin position="78"/>
        <end position="103"/>
    </location>
</feature>
<sequence>MPPKARPYRTPRWLLQAPSPLHSHSQDVQANCHPLHSASPHQEDQTVPRACPLLQEQRVSPSHPPSPKPQAPQAVSHLSPTCPQETSPSPHHQAASPRTSKSQLPVLPASRQCPVPSLANLVSAPVLPPVFPVPRAKRADMRPRLVQAQRVSPDRHRDWASLVDLFRGWMGMSNYWGFMLGVYAANLNYTLPCCFLYFSFVKGVFLLEFCFRRADLRYMVFFFEKNFCLLRTE</sequence>
<reference evidence="3" key="1">
    <citation type="submission" date="2019-04" db="EMBL/GenBank/DDBJ databases">
        <title>Friends and foes A comparative genomics study of 23 Aspergillus species from section Flavi.</title>
        <authorList>
            <consortium name="DOE Joint Genome Institute"/>
            <person name="Kjaerbolling I."/>
            <person name="Vesth T."/>
            <person name="Frisvad J.C."/>
            <person name="Nybo J.L."/>
            <person name="Theobald S."/>
            <person name="Kildgaard S."/>
            <person name="Isbrandt T."/>
            <person name="Kuo A."/>
            <person name="Sato A."/>
            <person name="Lyhne E.K."/>
            <person name="Kogle M.E."/>
            <person name="Wiebenga A."/>
            <person name="Kun R.S."/>
            <person name="Lubbers R.J."/>
            <person name="Makela M.R."/>
            <person name="Barry K."/>
            <person name="Chovatia M."/>
            <person name="Clum A."/>
            <person name="Daum C."/>
            <person name="Haridas S."/>
            <person name="He G."/>
            <person name="LaButti K."/>
            <person name="Lipzen A."/>
            <person name="Mondo S."/>
            <person name="Riley R."/>
            <person name="Salamov A."/>
            <person name="Simmons B.A."/>
            <person name="Magnuson J.K."/>
            <person name="Henrissat B."/>
            <person name="Mortensen U.H."/>
            <person name="Larsen T.O."/>
            <person name="Devries R.P."/>
            <person name="Grigoriev I.V."/>
            <person name="Machida M."/>
            <person name="Baker S.E."/>
            <person name="Andersen M.R."/>
        </authorList>
    </citation>
    <scope>NUCLEOTIDE SEQUENCE [LARGE SCALE GENOMIC DNA]</scope>
    <source>
        <strain evidence="3">CBS 121.62</strain>
    </source>
</reference>
<accession>A0A5N6H531</accession>
<keyword evidence="2" id="KW-1133">Transmembrane helix</keyword>
<keyword evidence="2" id="KW-0812">Transmembrane</keyword>
<feature type="transmembrane region" description="Helical" evidence="2">
    <location>
        <begin position="165"/>
        <end position="183"/>
    </location>
</feature>